<dbReference type="InterPro" id="IPR032710">
    <property type="entry name" value="NTF2-like_dom_sf"/>
</dbReference>
<protein>
    <submittedName>
        <fullName evidence="6">Uncharacterized protein</fullName>
    </submittedName>
</protein>
<dbReference type="InterPro" id="IPR018222">
    <property type="entry name" value="Nuclear_transport_factor_2_euk"/>
</dbReference>
<evidence type="ECO:0000259" key="5">
    <source>
        <dbReference type="PROSITE" id="PS50177"/>
    </source>
</evidence>
<feature type="region of interest" description="Disordered" evidence="3">
    <location>
        <begin position="145"/>
        <end position="179"/>
    </location>
</feature>
<feature type="domain" description="RRM" evidence="4">
    <location>
        <begin position="297"/>
        <end position="368"/>
    </location>
</feature>
<dbReference type="PANTHER" id="PTHR10693:SF52">
    <property type="entry name" value="RAS GTPASE-ACTIVATING BINDING-LIKE PROTEIN"/>
    <property type="match status" value="1"/>
</dbReference>
<dbReference type="InterPro" id="IPR000504">
    <property type="entry name" value="RRM_dom"/>
</dbReference>
<dbReference type="GO" id="GO:0003729">
    <property type="term" value="F:mRNA binding"/>
    <property type="evidence" value="ECO:0007669"/>
    <property type="project" value="TreeGrafter"/>
</dbReference>
<sequence length="368" mass="40256">MTTSKPRYPAQEVAQAFVTKYYEILNKSPEISHNFYQESSILGWPRQNGDMKTVTTLSGISGKIMSSDYKNCLFETEKVEVQESLEGGILIAVTGLLTLKDDSIKGFSQTFFLAKQEGGFFILNDILQIINVFIDTAVQDNQKKDQVAPTQNTVPCSKSDHPVLSQTKEEVANENAKKTSDCAVSKDTDAKVAVTDSSEVIASCEKVSPVLSSASDVKKEATQKITYASMVAKSSPLTTLEITSVHSSVGRKTEAPPTLKPSASSLVNSASKVSNPRSAKSKPSAPSNSPEPNKPSKRVFIGSLPYDVTKQRIVEGLRRFGRVRRHSESVQIKRYEDGFCCGFVEFESVDAACRAIRVLIPFQNSMNS</sequence>
<evidence type="ECO:0000313" key="7">
    <source>
        <dbReference type="Proteomes" id="UP000250235"/>
    </source>
</evidence>
<evidence type="ECO:0000313" key="6">
    <source>
        <dbReference type="EMBL" id="KZV22430.1"/>
    </source>
</evidence>
<dbReference type="OrthoDB" id="339151at2759"/>
<dbReference type="AlphaFoldDB" id="A0A2Z7AMR4"/>
<dbReference type="SUPFAM" id="SSF54427">
    <property type="entry name" value="NTF2-like"/>
    <property type="match status" value="1"/>
</dbReference>
<organism evidence="6 7">
    <name type="scientific">Dorcoceras hygrometricum</name>
    <dbReference type="NCBI Taxonomy" id="472368"/>
    <lineage>
        <taxon>Eukaryota</taxon>
        <taxon>Viridiplantae</taxon>
        <taxon>Streptophyta</taxon>
        <taxon>Embryophyta</taxon>
        <taxon>Tracheophyta</taxon>
        <taxon>Spermatophyta</taxon>
        <taxon>Magnoliopsida</taxon>
        <taxon>eudicotyledons</taxon>
        <taxon>Gunneridae</taxon>
        <taxon>Pentapetalae</taxon>
        <taxon>asterids</taxon>
        <taxon>lamiids</taxon>
        <taxon>Lamiales</taxon>
        <taxon>Gesneriaceae</taxon>
        <taxon>Didymocarpoideae</taxon>
        <taxon>Trichosporeae</taxon>
        <taxon>Loxocarpinae</taxon>
        <taxon>Dorcoceras</taxon>
    </lineage>
</organism>
<dbReference type="GO" id="GO:0005829">
    <property type="term" value="C:cytosol"/>
    <property type="evidence" value="ECO:0007669"/>
    <property type="project" value="TreeGrafter"/>
</dbReference>
<dbReference type="InterPro" id="IPR035979">
    <property type="entry name" value="RBD_domain_sf"/>
</dbReference>
<dbReference type="EMBL" id="KV014369">
    <property type="protein sequence ID" value="KZV22430.1"/>
    <property type="molecule type" value="Genomic_DNA"/>
</dbReference>
<dbReference type="InterPro" id="IPR039539">
    <property type="entry name" value="Ras_GTPase_bind_prot"/>
</dbReference>
<dbReference type="SUPFAM" id="SSF54928">
    <property type="entry name" value="RNA-binding domain, RBD"/>
    <property type="match status" value="1"/>
</dbReference>
<accession>A0A2Z7AMR4</accession>
<dbReference type="InterPro" id="IPR012677">
    <property type="entry name" value="Nucleotide-bd_a/b_plait_sf"/>
</dbReference>
<dbReference type="GO" id="GO:1990904">
    <property type="term" value="C:ribonucleoprotein complex"/>
    <property type="evidence" value="ECO:0007669"/>
    <property type="project" value="TreeGrafter"/>
</dbReference>
<dbReference type="PANTHER" id="PTHR10693">
    <property type="entry name" value="RAS GTPASE-ACTIVATING PROTEIN-BINDING PROTEIN"/>
    <property type="match status" value="1"/>
</dbReference>
<keyword evidence="1 2" id="KW-0694">RNA-binding</keyword>
<dbReference type="Gene3D" id="3.30.70.330">
    <property type="match status" value="1"/>
</dbReference>
<keyword evidence="7" id="KW-1185">Reference proteome</keyword>
<dbReference type="Pfam" id="PF00076">
    <property type="entry name" value="RRM_1"/>
    <property type="match status" value="1"/>
</dbReference>
<dbReference type="CDD" id="cd00590">
    <property type="entry name" value="RRM_SF"/>
    <property type="match status" value="1"/>
</dbReference>
<evidence type="ECO:0000256" key="3">
    <source>
        <dbReference type="SAM" id="MobiDB-lite"/>
    </source>
</evidence>
<dbReference type="Proteomes" id="UP000250235">
    <property type="component" value="Unassembled WGS sequence"/>
</dbReference>
<feature type="region of interest" description="Disordered" evidence="3">
    <location>
        <begin position="246"/>
        <end position="299"/>
    </location>
</feature>
<evidence type="ECO:0000256" key="1">
    <source>
        <dbReference type="ARBA" id="ARBA00022884"/>
    </source>
</evidence>
<dbReference type="Pfam" id="PF02136">
    <property type="entry name" value="NTF2"/>
    <property type="match status" value="1"/>
</dbReference>
<feature type="compositionally biased region" description="Basic and acidic residues" evidence="3">
    <location>
        <begin position="167"/>
        <end position="179"/>
    </location>
</feature>
<name>A0A2Z7AMR4_9LAMI</name>
<dbReference type="Gene3D" id="3.10.450.50">
    <property type="match status" value="1"/>
</dbReference>
<evidence type="ECO:0000256" key="2">
    <source>
        <dbReference type="PROSITE-ProRule" id="PRU00176"/>
    </source>
</evidence>
<feature type="compositionally biased region" description="Polar residues" evidence="3">
    <location>
        <begin position="261"/>
        <end position="273"/>
    </location>
</feature>
<dbReference type="InterPro" id="IPR002075">
    <property type="entry name" value="NTF2_dom"/>
</dbReference>
<dbReference type="PROSITE" id="PS50177">
    <property type="entry name" value="NTF2_DOMAIN"/>
    <property type="match status" value="1"/>
</dbReference>
<feature type="domain" description="NTF2" evidence="5">
    <location>
        <begin position="13"/>
        <end position="129"/>
    </location>
</feature>
<proteinExistence type="predicted"/>
<dbReference type="PROSITE" id="PS50102">
    <property type="entry name" value="RRM"/>
    <property type="match status" value="1"/>
</dbReference>
<evidence type="ECO:0000259" key="4">
    <source>
        <dbReference type="PROSITE" id="PS50102"/>
    </source>
</evidence>
<gene>
    <name evidence="6" type="ORF">F511_24757</name>
</gene>
<dbReference type="CDD" id="cd00780">
    <property type="entry name" value="NTF2"/>
    <property type="match status" value="1"/>
</dbReference>
<reference evidence="6 7" key="1">
    <citation type="journal article" date="2015" name="Proc. Natl. Acad. Sci. U.S.A.">
        <title>The resurrection genome of Boea hygrometrica: A blueprint for survival of dehydration.</title>
        <authorList>
            <person name="Xiao L."/>
            <person name="Yang G."/>
            <person name="Zhang L."/>
            <person name="Yang X."/>
            <person name="Zhao S."/>
            <person name="Ji Z."/>
            <person name="Zhou Q."/>
            <person name="Hu M."/>
            <person name="Wang Y."/>
            <person name="Chen M."/>
            <person name="Xu Y."/>
            <person name="Jin H."/>
            <person name="Xiao X."/>
            <person name="Hu G."/>
            <person name="Bao F."/>
            <person name="Hu Y."/>
            <person name="Wan P."/>
            <person name="Li L."/>
            <person name="Deng X."/>
            <person name="Kuang T."/>
            <person name="Xiang C."/>
            <person name="Zhu J.K."/>
            <person name="Oliver M.J."/>
            <person name="He Y."/>
        </authorList>
    </citation>
    <scope>NUCLEOTIDE SEQUENCE [LARGE SCALE GENOMIC DNA]</scope>
    <source>
        <strain evidence="7">cv. XS01</strain>
    </source>
</reference>
<feature type="compositionally biased region" description="Low complexity" evidence="3">
    <location>
        <begin position="274"/>
        <end position="291"/>
    </location>
</feature>